<protein>
    <submittedName>
        <fullName evidence="2">Glutaredoxin family protein</fullName>
    </submittedName>
</protein>
<dbReference type="EMBL" id="VTPU01000004">
    <property type="protein sequence ID" value="TZG40654.1"/>
    <property type="molecule type" value="Genomic_DNA"/>
</dbReference>
<dbReference type="InterPro" id="IPR036249">
    <property type="entry name" value="Thioredoxin-like_sf"/>
</dbReference>
<gene>
    <name evidence="2" type="ORF">FZZ93_06320</name>
</gene>
<organism evidence="2 3">
    <name type="scientific">Halomonas eurihalina</name>
    <dbReference type="NCBI Taxonomy" id="42566"/>
    <lineage>
        <taxon>Bacteria</taxon>
        <taxon>Pseudomonadati</taxon>
        <taxon>Pseudomonadota</taxon>
        <taxon>Gammaproteobacteria</taxon>
        <taxon>Oceanospirillales</taxon>
        <taxon>Halomonadaceae</taxon>
        <taxon>Halomonas</taxon>
    </lineage>
</organism>
<dbReference type="OrthoDB" id="8537427at2"/>
<proteinExistence type="predicted"/>
<evidence type="ECO:0000313" key="3">
    <source>
        <dbReference type="Proteomes" id="UP000324260"/>
    </source>
</evidence>
<name>A0A5D9D9T2_HALER</name>
<feature type="region of interest" description="Disordered" evidence="1">
    <location>
        <begin position="91"/>
        <end position="116"/>
    </location>
</feature>
<dbReference type="InterPro" id="IPR008554">
    <property type="entry name" value="Glutaredoxin-like"/>
</dbReference>
<comment type="caution">
    <text evidence="2">The sequence shown here is derived from an EMBL/GenBank/DDBJ whole genome shotgun (WGS) entry which is preliminary data.</text>
</comment>
<dbReference type="RefSeq" id="WP_149321480.1">
    <property type="nucleotide sequence ID" value="NZ_JARWAH010000003.1"/>
</dbReference>
<evidence type="ECO:0000313" key="2">
    <source>
        <dbReference type="EMBL" id="TZG40654.1"/>
    </source>
</evidence>
<sequence>MIQLTLYTTSGCHLCEALEAWLGRLASEPVRLERMEVADDEALVATYATRLPVLVDAAGCELDGGHEPARLAAWLADRDWLNAAAWREITQPPDGGEERRRGAIMRQGRRYLGGGP</sequence>
<dbReference type="SUPFAM" id="SSF52833">
    <property type="entry name" value="Thioredoxin-like"/>
    <property type="match status" value="1"/>
</dbReference>
<reference evidence="2 3" key="1">
    <citation type="submission" date="2019-08" db="EMBL/GenBank/DDBJ databases">
        <title>Draft Genome Sequence of Halomonas eurihalina Isolated from Preserved Hide-surface.</title>
        <authorList>
            <person name="Hussain S.A."/>
            <person name="Xu A."/>
            <person name="Sarker M."/>
            <person name="Sommers C."/>
        </authorList>
    </citation>
    <scope>NUCLEOTIDE SEQUENCE [LARGE SCALE GENOMIC DNA]</scope>
    <source>
        <strain evidence="2 3">MS1</strain>
    </source>
</reference>
<dbReference type="AlphaFoldDB" id="A0A5D9D9T2"/>
<dbReference type="Pfam" id="PF05768">
    <property type="entry name" value="Glrx-like"/>
    <property type="match status" value="1"/>
</dbReference>
<keyword evidence="3" id="KW-1185">Reference proteome</keyword>
<accession>A0A5D9D9T2</accession>
<dbReference type="Proteomes" id="UP000324260">
    <property type="component" value="Unassembled WGS sequence"/>
</dbReference>
<dbReference type="Gene3D" id="3.40.30.10">
    <property type="entry name" value="Glutaredoxin"/>
    <property type="match status" value="1"/>
</dbReference>
<evidence type="ECO:0000256" key="1">
    <source>
        <dbReference type="SAM" id="MobiDB-lite"/>
    </source>
</evidence>